<dbReference type="PANTHER" id="PTHR20855:SF3">
    <property type="entry name" value="LD03007P"/>
    <property type="match status" value="1"/>
</dbReference>
<protein>
    <submittedName>
        <fullName evidence="8">Hemolysin III family protein</fullName>
    </submittedName>
</protein>
<keyword evidence="5" id="KW-0862">Zinc</keyword>
<keyword evidence="9" id="KW-1185">Reference proteome</keyword>
<dbReference type="GO" id="GO:0016020">
    <property type="term" value="C:membrane"/>
    <property type="evidence" value="ECO:0007669"/>
    <property type="project" value="UniProtKB-SubCell"/>
</dbReference>
<comment type="subcellular location">
    <subcellularLocation>
        <location evidence="1">Membrane</location>
        <topology evidence="1">Multi-pass membrane protein</topology>
    </subcellularLocation>
</comment>
<evidence type="ECO:0000313" key="8">
    <source>
        <dbReference type="EMBL" id="MCP3426791.1"/>
    </source>
</evidence>
<feature type="transmembrane region" description="Helical" evidence="7">
    <location>
        <begin position="190"/>
        <end position="210"/>
    </location>
</feature>
<comment type="caution">
    <text evidence="8">The sequence shown here is derived from an EMBL/GenBank/DDBJ whole genome shotgun (WGS) entry which is preliminary data.</text>
</comment>
<keyword evidence="3 7" id="KW-1133">Transmembrane helix</keyword>
<evidence type="ECO:0000313" key="9">
    <source>
        <dbReference type="Proteomes" id="UP001139502"/>
    </source>
</evidence>
<dbReference type="PANTHER" id="PTHR20855">
    <property type="entry name" value="ADIPOR/PROGESTIN RECEPTOR-RELATED"/>
    <property type="match status" value="1"/>
</dbReference>
<feature type="transmembrane region" description="Helical" evidence="7">
    <location>
        <begin position="248"/>
        <end position="273"/>
    </location>
</feature>
<dbReference type="EMBL" id="JANAFB010000037">
    <property type="protein sequence ID" value="MCP3426791.1"/>
    <property type="molecule type" value="Genomic_DNA"/>
</dbReference>
<dbReference type="Proteomes" id="UP001139502">
    <property type="component" value="Unassembled WGS sequence"/>
</dbReference>
<evidence type="ECO:0000256" key="4">
    <source>
        <dbReference type="ARBA" id="ARBA00023136"/>
    </source>
</evidence>
<feature type="binding site" evidence="5">
    <location>
        <position position="249"/>
    </location>
    <ligand>
        <name>Zn(2+)</name>
        <dbReference type="ChEBI" id="CHEBI:29105"/>
    </ligand>
</feature>
<proteinExistence type="predicted"/>
<feature type="binding site" evidence="5">
    <location>
        <position position="253"/>
    </location>
    <ligand>
        <name>Zn(2+)</name>
        <dbReference type="ChEBI" id="CHEBI:29105"/>
    </ligand>
</feature>
<name>A0A9X2KM39_9MICC</name>
<feature type="transmembrane region" description="Helical" evidence="7">
    <location>
        <begin position="216"/>
        <end position="236"/>
    </location>
</feature>
<feature type="transmembrane region" description="Helical" evidence="7">
    <location>
        <begin position="141"/>
        <end position="158"/>
    </location>
</feature>
<dbReference type="AlphaFoldDB" id="A0A9X2KM39"/>
<feature type="transmembrane region" description="Helical" evidence="7">
    <location>
        <begin position="99"/>
        <end position="120"/>
    </location>
</feature>
<dbReference type="InterPro" id="IPR004254">
    <property type="entry name" value="AdipoR/HlyIII-related"/>
</dbReference>
<evidence type="ECO:0000256" key="3">
    <source>
        <dbReference type="ARBA" id="ARBA00022989"/>
    </source>
</evidence>
<feature type="region of interest" description="Disordered" evidence="6">
    <location>
        <begin position="1"/>
        <end position="22"/>
    </location>
</feature>
<evidence type="ECO:0000256" key="2">
    <source>
        <dbReference type="ARBA" id="ARBA00022692"/>
    </source>
</evidence>
<dbReference type="Pfam" id="PF03006">
    <property type="entry name" value="HlyIII"/>
    <property type="match status" value="1"/>
</dbReference>
<feature type="transmembrane region" description="Helical" evidence="7">
    <location>
        <begin position="164"/>
        <end position="183"/>
    </location>
</feature>
<organism evidence="8 9">
    <name type="scientific">Rothia santali</name>
    <dbReference type="NCBI Taxonomy" id="2949643"/>
    <lineage>
        <taxon>Bacteria</taxon>
        <taxon>Bacillati</taxon>
        <taxon>Actinomycetota</taxon>
        <taxon>Actinomycetes</taxon>
        <taxon>Micrococcales</taxon>
        <taxon>Micrococcaceae</taxon>
        <taxon>Rothia</taxon>
    </lineage>
</organism>
<feature type="binding site" evidence="5">
    <location>
        <position position="121"/>
    </location>
    <ligand>
        <name>Zn(2+)</name>
        <dbReference type="ChEBI" id="CHEBI:29105"/>
    </ligand>
</feature>
<evidence type="ECO:0000256" key="1">
    <source>
        <dbReference type="ARBA" id="ARBA00004141"/>
    </source>
</evidence>
<accession>A0A9X2KM39</accession>
<dbReference type="RefSeq" id="WP_254167968.1">
    <property type="nucleotide sequence ID" value="NZ_JANAFB010000037.1"/>
</dbReference>
<keyword evidence="5" id="KW-0479">Metal-binding</keyword>
<evidence type="ECO:0000256" key="6">
    <source>
        <dbReference type="SAM" id="MobiDB-lite"/>
    </source>
</evidence>
<dbReference type="GO" id="GO:0046872">
    <property type="term" value="F:metal ion binding"/>
    <property type="evidence" value="ECO:0007669"/>
    <property type="project" value="UniProtKB-KW"/>
</dbReference>
<keyword evidence="4 7" id="KW-0472">Membrane</keyword>
<feature type="transmembrane region" description="Helical" evidence="7">
    <location>
        <begin position="74"/>
        <end position="93"/>
    </location>
</feature>
<sequence>MAGGSAPEAGEHAPDRRQARRLARAHRLERRAAGLRAKAEQATRAAASYAEDVASSAAHRFADVLERKPLWRGWLHASFAPVAFAAGIVLIVLAGGGERSLACAVFALTSVVLFGVSGMYHRAYWSPRARLLLKRLDHSNISLIIAGTYTPLALTLLTPPRTGILLWSVWGCALLLIVFRVFWTHAPRLLYTPLYVVMGLMAVFYLGDFWSVSPTATLLVAAGGVFYIAGAVFYALKRPHLAPRVFGFHELFHVFTIFGFASHYVAVVFALYAG</sequence>
<keyword evidence="2 7" id="KW-0812">Transmembrane</keyword>
<reference evidence="8" key="1">
    <citation type="submission" date="2022-06" db="EMBL/GenBank/DDBJ databases">
        <title>Rothia sp. isolated from sandalwood seedling.</title>
        <authorList>
            <person name="Tuikhar N."/>
            <person name="Kirdat K."/>
            <person name="Thorat V."/>
            <person name="Swetha P."/>
            <person name="Padma S."/>
            <person name="Sundararaj R."/>
            <person name="Yadav A."/>
        </authorList>
    </citation>
    <scope>NUCLEOTIDE SEQUENCE</scope>
    <source>
        <strain evidence="8">AR01</strain>
    </source>
</reference>
<evidence type="ECO:0000256" key="7">
    <source>
        <dbReference type="SAM" id="Phobius"/>
    </source>
</evidence>
<evidence type="ECO:0000256" key="5">
    <source>
        <dbReference type="PIRSR" id="PIRSR604254-1"/>
    </source>
</evidence>
<gene>
    <name evidence="8" type="ORF">NBM05_12450</name>
</gene>